<feature type="region of interest" description="Disordered" evidence="1">
    <location>
        <begin position="34"/>
        <end position="99"/>
    </location>
</feature>
<organism evidence="2 3">
    <name type="scientific">Pleurodeles waltl</name>
    <name type="common">Iberian ribbed newt</name>
    <dbReference type="NCBI Taxonomy" id="8319"/>
    <lineage>
        <taxon>Eukaryota</taxon>
        <taxon>Metazoa</taxon>
        <taxon>Chordata</taxon>
        <taxon>Craniata</taxon>
        <taxon>Vertebrata</taxon>
        <taxon>Euteleostomi</taxon>
        <taxon>Amphibia</taxon>
        <taxon>Batrachia</taxon>
        <taxon>Caudata</taxon>
        <taxon>Salamandroidea</taxon>
        <taxon>Salamandridae</taxon>
        <taxon>Pleurodelinae</taxon>
        <taxon>Pleurodeles</taxon>
    </lineage>
</organism>
<gene>
    <name evidence="2" type="ORF">NDU88_004247</name>
</gene>
<evidence type="ECO:0000256" key="1">
    <source>
        <dbReference type="SAM" id="MobiDB-lite"/>
    </source>
</evidence>
<dbReference type="Proteomes" id="UP001066276">
    <property type="component" value="Chromosome 9"/>
</dbReference>
<comment type="caution">
    <text evidence="2">The sequence shown here is derived from an EMBL/GenBank/DDBJ whole genome shotgun (WGS) entry which is preliminary data.</text>
</comment>
<dbReference type="AlphaFoldDB" id="A0AAV7MWN2"/>
<protein>
    <submittedName>
        <fullName evidence="2">Uncharacterized protein</fullName>
    </submittedName>
</protein>
<accession>A0AAV7MWN2</accession>
<evidence type="ECO:0000313" key="2">
    <source>
        <dbReference type="EMBL" id="KAJ1106849.1"/>
    </source>
</evidence>
<proteinExistence type="predicted"/>
<keyword evidence="3" id="KW-1185">Reference proteome</keyword>
<reference evidence="2" key="1">
    <citation type="journal article" date="2022" name="bioRxiv">
        <title>Sequencing and chromosome-scale assembly of the giantPleurodeles waltlgenome.</title>
        <authorList>
            <person name="Brown T."/>
            <person name="Elewa A."/>
            <person name="Iarovenko S."/>
            <person name="Subramanian E."/>
            <person name="Araus A.J."/>
            <person name="Petzold A."/>
            <person name="Susuki M."/>
            <person name="Suzuki K.-i.T."/>
            <person name="Hayashi T."/>
            <person name="Toyoda A."/>
            <person name="Oliveira C."/>
            <person name="Osipova E."/>
            <person name="Leigh N.D."/>
            <person name="Simon A."/>
            <person name="Yun M.H."/>
        </authorList>
    </citation>
    <scope>NUCLEOTIDE SEQUENCE</scope>
    <source>
        <strain evidence="2">20211129_DDA</strain>
        <tissue evidence="2">Liver</tissue>
    </source>
</reference>
<dbReference type="EMBL" id="JANPWB010000013">
    <property type="protein sequence ID" value="KAJ1106849.1"/>
    <property type="molecule type" value="Genomic_DNA"/>
</dbReference>
<name>A0AAV7MWN2_PLEWA</name>
<sequence length="127" mass="13711">MQSSEASAHGQRLHAQTTGAGAEKLSLIIRHTQAASGRGLSPAGSIAERAVARHPLSQQYRRRRRGVCQRPQRALSPAPKQTPALSSRKAEHRDSWQMPLHNSGITGAISTFTLANLARSFISDTHG</sequence>
<evidence type="ECO:0000313" key="3">
    <source>
        <dbReference type="Proteomes" id="UP001066276"/>
    </source>
</evidence>